<dbReference type="AlphaFoldDB" id="A0A9D1K2X7"/>
<sequence length="85" mass="9870">MKTGYKICTAKFNFQANTHSKDLHEPGKVEYSHNYFLEIEKEAAKAHIQDVIEKSDADEVLKYKQKGLFSQLGDFVKSHMHKIKK</sequence>
<organism evidence="1 2">
    <name type="scientific">Candidatus Scatenecus faecavium</name>
    <dbReference type="NCBI Taxonomy" id="2840915"/>
    <lineage>
        <taxon>Bacteria</taxon>
        <taxon>Candidatus Scatenecus</taxon>
    </lineage>
</organism>
<reference evidence="1" key="1">
    <citation type="submission" date="2020-10" db="EMBL/GenBank/DDBJ databases">
        <authorList>
            <person name="Gilroy R."/>
        </authorList>
    </citation>
    <scope>NUCLEOTIDE SEQUENCE</scope>
    <source>
        <strain evidence="1">CHK152-2994</strain>
    </source>
</reference>
<evidence type="ECO:0000313" key="2">
    <source>
        <dbReference type="Proteomes" id="UP000824139"/>
    </source>
</evidence>
<comment type="caution">
    <text evidence="1">The sequence shown here is derived from an EMBL/GenBank/DDBJ whole genome shotgun (WGS) entry which is preliminary data.</text>
</comment>
<dbReference type="Proteomes" id="UP000824139">
    <property type="component" value="Unassembled WGS sequence"/>
</dbReference>
<proteinExistence type="predicted"/>
<evidence type="ECO:0000313" key="1">
    <source>
        <dbReference type="EMBL" id="HIS82330.1"/>
    </source>
</evidence>
<gene>
    <name evidence="1" type="ORF">IAD41_01820</name>
</gene>
<name>A0A9D1K2X7_9BACT</name>
<accession>A0A9D1K2X7</accession>
<reference evidence="1" key="2">
    <citation type="journal article" date="2021" name="PeerJ">
        <title>Extensive microbial diversity within the chicken gut microbiome revealed by metagenomics and culture.</title>
        <authorList>
            <person name="Gilroy R."/>
            <person name="Ravi A."/>
            <person name="Getino M."/>
            <person name="Pursley I."/>
            <person name="Horton D.L."/>
            <person name="Alikhan N.F."/>
            <person name="Baker D."/>
            <person name="Gharbi K."/>
            <person name="Hall N."/>
            <person name="Watson M."/>
            <person name="Adriaenssens E.M."/>
            <person name="Foster-Nyarko E."/>
            <person name="Jarju S."/>
            <person name="Secka A."/>
            <person name="Antonio M."/>
            <person name="Oren A."/>
            <person name="Chaudhuri R.R."/>
            <person name="La Ragione R."/>
            <person name="Hildebrand F."/>
            <person name="Pallen M.J."/>
        </authorList>
    </citation>
    <scope>NUCLEOTIDE SEQUENCE</scope>
    <source>
        <strain evidence="1">CHK152-2994</strain>
    </source>
</reference>
<protein>
    <submittedName>
        <fullName evidence="1">Uncharacterized protein</fullName>
    </submittedName>
</protein>
<dbReference type="EMBL" id="DVJO01000042">
    <property type="protein sequence ID" value="HIS82330.1"/>
    <property type="molecule type" value="Genomic_DNA"/>
</dbReference>